<evidence type="ECO:0000313" key="3">
    <source>
        <dbReference type="Proteomes" id="UP000518904"/>
    </source>
</evidence>
<feature type="domain" description="Glycosyl hydrolase 94 supersandwich" evidence="1">
    <location>
        <begin position="11"/>
        <end position="68"/>
    </location>
</feature>
<sequence>MKYGYFDNENREYVITRPDVPAPWTNYLGTEKFCTVISHNAGGYSFYNSPEYNRVTKFRPNATFDRPG</sequence>
<dbReference type="Proteomes" id="UP000518904">
    <property type="component" value="Unassembled WGS sequence"/>
</dbReference>
<comment type="caution">
    <text evidence="2">The sequence shown here is derived from an EMBL/GenBank/DDBJ whole genome shotgun (WGS) entry which is preliminary data.</text>
</comment>
<dbReference type="AlphaFoldDB" id="A0A7Y0SEN9"/>
<name>A0A7Y0SEN9_VIBPH</name>
<dbReference type="InterPro" id="IPR010383">
    <property type="entry name" value="Glyco_hydrolase_94_b-supersand"/>
</dbReference>
<dbReference type="EMBL" id="JABCLB010000544">
    <property type="protein sequence ID" value="NMU82124.1"/>
    <property type="molecule type" value="Genomic_DNA"/>
</dbReference>
<evidence type="ECO:0000313" key="2">
    <source>
        <dbReference type="EMBL" id="NMU82124.1"/>
    </source>
</evidence>
<organism evidence="2 3">
    <name type="scientific">Vibrio parahaemolyticus</name>
    <dbReference type="NCBI Taxonomy" id="670"/>
    <lineage>
        <taxon>Bacteria</taxon>
        <taxon>Pseudomonadati</taxon>
        <taxon>Pseudomonadota</taxon>
        <taxon>Gammaproteobacteria</taxon>
        <taxon>Vibrionales</taxon>
        <taxon>Vibrionaceae</taxon>
        <taxon>Vibrio</taxon>
    </lineage>
</organism>
<reference evidence="2 3" key="1">
    <citation type="submission" date="2020-04" db="EMBL/GenBank/DDBJ databases">
        <title>Whole-genome sequencing of Vibrio spp. from China reveals different genetic environments of blaCTX-M-14 among diverse lineages.</title>
        <authorList>
            <person name="Zheng Z."/>
            <person name="Ye L."/>
            <person name="Chen S."/>
        </authorList>
    </citation>
    <scope>NUCLEOTIDE SEQUENCE [LARGE SCALE GENOMIC DNA]</scope>
    <source>
        <strain evidence="2 3">Vb0551</strain>
    </source>
</reference>
<dbReference type="Gene3D" id="2.70.98.40">
    <property type="entry name" value="Glycoside hydrolase, family 65, N-terminal domain"/>
    <property type="match status" value="1"/>
</dbReference>
<evidence type="ECO:0000259" key="1">
    <source>
        <dbReference type="Pfam" id="PF06165"/>
    </source>
</evidence>
<proteinExistence type="predicted"/>
<feature type="non-terminal residue" evidence="2">
    <location>
        <position position="68"/>
    </location>
</feature>
<dbReference type="Pfam" id="PF06165">
    <property type="entry name" value="GH94_b-supersand"/>
    <property type="match status" value="1"/>
</dbReference>
<dbReference type="InterPro" id="IPR052047">
    <property type="entry name" value="GH94_Enzymes"/>
</dbReference>
<dbReference type="PANTHER" id="PTHR37469">
    <property type="entry name" value="CELLOBIONIC ACID PHOSPHORYLASE-RELATED"/>
    <property type="match status" value="1"/>
</dbReference>
<dbReference type="SMART" id="SM01068">
    <property type="entry name" value="CBM_X"/>
    <property type="match status" value="1"/>
</dbReference>
<dbReference type="GO" id="GO:0030246">
    <property type="term" value="F:carbohydrate binding"/>
    <property type="evidence" value="ECO:0007669"/>
    <property type="project" value="InterPro"/>
</dbReference>
<gene>
    <name evidence="2" type="ORF">HKB16_04445</name>
</gene>
<dbReference type="InterPro" id="IPR037018">
    <property type="entry name" value="GH65_N"/>
</dbReference>
<dbReference type="GO" id="GO:0003824">
    <property type="term" value="F:catalytic activity"/>
    <property type="evidence" value="ECO:0007669"/>
    <property type="project" value="InterPro"/>
</dbReference>
<dbReference type="SUPFAM" id="SSF74650">
    <property type="entry name" value="Galactose mutarotase-like"/>
    <property type="match status" value="1"/>
</dbReference>
<dbReference type="GO" id="GO:0005975">
    <property type="term" value="P:carbohydrate metabolic process"/>
    <property type="evidence" value="ECO:0007669"/>
    <property type="project" value="InterPro"/>
</dbReference>
<accession>A0A7Y0SEN9</accession>
<dbReference type="PANTHER" id="PTHR37469:SF3">
    <property type="entry name" value="PUTATIVE-RELATED"/>
    <property type="match status" value="1"/>
</dbReference>
<dbReference type="InterPro" id="IPR011013">
    <property type="entry name" value="Gal_mutarotase_sf_dom"/>
</dbReference>
<protein>
    <recommendedName>
        <fullName evidence="1">Glycosyl hydrolase 94 supersandwich domain-containing protein</fullName>
    </recommendedName>
</protein>